<evidence type="ECO:0000313" key="9">
    <source>
        <dbReference type="Proteomes" id="UP000729290"/>
    </source>
</evidence>
<feature type="domain" description="Phage shock protein PspC N-terminal" evidence="7">
    <location>
        <begin position="2"/>
        <end position="60"/>
    </location>
</feature>
<sequence length="73" mass="8130">MKKLYRSTTDVKICGVCAGIAEYFGIDATLVRLIWVLGSLFTAIFIGLVAYLACVFIIPTDDGYVDAEYREKK</sequence>
<dbReference type="Proteomes" id="UP000729290">
    <property type="component" value="Unassembled WGS sequence"/>
</dbReference>
<keyword evidence="9" id="KW-1185">Reference proteome</keyword>
<dbReference type="PANTHER" id="PTHR33885">
    <property type="entry name" value="PHAGE SHOCK PROTEIN C"/>
    <property type="match status" value="1"/>
</dbReference>
<organism evidence="8 9">
    <name type="scientific">Anaerotignum lactatifermentans</name>
    <dbReference type="NCBI Taxonomy" id="160404"/>
    <lineage>
        <taxon>Bacteria</taxon>
        <taxon>Bacillati</taxon>
        <taxon>Bacillota</taxon>
        <taxon>Clostridia</taxon>
        <taxon>Lachnospirales</taxon>
        <taxon>Anaerotignaceae</taxon>
        <taxon>Anaerotignum</taxon>
    </lineage>
</organism>
<dbReference type="InterPro" id="IPR052027">
    <property type="entry name" value="PspC"/>
</dbReference>
<comment type="subcellular location">
    <subcellularLocation>
        <location evidence="1">Cell membrane</location>
        <topology evidence="1">Single-pass membrane protein</topology>
    </subcellularLocation>
</comment>
<evidence type="ECO:0000313" key="8">
    <source>
        <dbReference type="EMBL" id="MBM6877485.1"/>
    </source>
</evidence>
<dbReference type="EMBL" id="JACSNV010000005">
    <property type="protein sequence ID" value="MBM6877485.1"/>
    <property type="molecule type" value="Genomic_DNA"/>
</dbReference>
<protein>
    <submittedName>
        <fullName evidence="8">PspC domain-containing protein</fullName>
    </submittedName>
</protein>
<evidence type="ECO:0000256" key="3">
    <source>
        <dbReference type="ARBA" id="ARBA00022692"/>
    </source>
</evidence>
<gene>
    <name evidence="8" type="ORF">H9X83_04865</name>
</gene>
<feature type="transmembrane region" description="Helical" evidence="6">
    <location>
        <begin position="33"/>
        <end position="58"/>
    </location>
</feature>
<comment type="caution">
    <text evidence="8">The sequence shown here is derived from an EMBL/GenBank/DDBJ whole genome shotgun (WGS) entry which is preliminary data.</text>
</comment>
<dbReference type="PANTHER" id="PTHR33885:SF3">
    <property type="entry name" value="PHAGE SHOCK PROTEIN C"/>
    <property type="match status" value="1"/>
</dbReference>
<evidence type="ECO:0000256" key="4">
    <source>
        <dbReference type="ARBA" id="ARBA00022989"/>
    </source>
</evidence>
<dbReference type="InterPro" id="IPR007168">
    <property type="entry name" value="Phageshock_PspC_N"/>
</dbReference>
<keyword evidence="3 6" id="KW-0812">Transmembrane</keyword>
<dbReference type="Pfam" id="PF04024">
    <property type="entry name" value="PspC"/>
    <property type="match status" value="1"/>
</dbReference>
<accession>A0ABS2G8X3</accession>
<evidence type="ECO:0000256" key="6">
    <source>
        <dbReference type="SAM" id="Phobius"/>
    </source>
</evidence>
<dbReference type="RefSeq" id="WP_330612286.1">
    <property type="nucleotide sequence ID" value="NZ_JACSNT010000006.1"/>
</dbReference>
<reference evidence="8 9" key="1">
    <citation type="journal article" date="2021" name="Sci. Rep.">
        <title>The distribution of antibiotic resistance genes in chicken gut microbiota commensals.</title>
        <authorList>
            <person name="Juricova H."/>
            <person name="Matiasovicova J."/>
            <person name="Kubasova T."/>
            <person name="Cejkova D."/>
            <person name="Rychlik I."/>
        </authorList>
    </citation>
    <scope>NUCLEOTIDE SEQUENCE [LARGE SCALE GENOMIC DNA]</scope>
    <source>
        <strain evidence="8 9">An431b</strain>
    </source>
</reference>
<keyword evidence="5 6" id="KW-0472">Membrane</keyword>
<evidence type="ECO:0000259" key="7">
    <source>
        <dbReference type="Pfam" id="PF04024"/>
    </source>
</evidence>
<proteinExistence type="predicted"/>
<keyword evidence="2" id="KW-1003">Cell membrane</keyword>
<evidence type="ECO:0000256" key="5">
    <source>
        <dbReference type="ARBA" id="ARBA00023136"/>
    </source>
</evidence>
<keyword evidence="4 6" id="KW-1133">Transmembrane helix</keyword>
<evidence type="ECO:0000256" key="2">
    <source>
        <dbReference type="ARBA" id="ARBA00022475"/>
    </source>
</evidence>
<name>A0ABS2G8X3_9FIRM</name>
<evidence type="ECO:0000256" key="1">
    <source>
        <dbReference type="ARBA" id="ARBA00004162"/>
    </source>
</evidence>